<dbReference type="Proteomes" id="UP000000212">
    <property type="component" value="Chromosome"/>
</dbReference>
<keyword evidence="1" id="KW-0134">Cell wall</keyword>
<evidence type="ECO:0000313" key="8">
    <source>
        <dbReference type="EMBL" id="CCO09703.2"/>
    </source>
</evidence>
<evidence type="ECO:0000259" key="7">
    <source>
        <dbReference type="PROSITE" id="PS50847"/>
    </source>
</evidence>
<dbReference type="InterPro" id="IPR019931">
    <property type="entry name" value="LPXTG_anchor"/>
</dbReference>
<feature type="compositionally biased region" description="Polar residues" evidence="5">
    <location>
        <begin position="55"/>
        <end position="87"/>
    </location>
</feature>
<name>K8ED67_CARML</name>
<evidence type="ECO:0000313" key="9">
    <source>
        <dbReference type="Proteomes" id="UP000000212"/>
    </source>
</evidence>
<dbReference type="InterPro" id="IPR027994">
    <property type="entry name" value="WxL_dom"/>
</dbReference>
<accession>K8ED67</accession>
<evidence type="ECO:0000256" key="1">
    <source>
        <dbReference type="ARBA" id="ARBA00022512"/>
    </source>
</evidence>
<keyword evidence="6" id="KW-0472">Membrane</keyword>
<organism evidence="8 9">
    <name type="scientific">Carnobacterium maltaromaticum LMA28</name>
    <dbReference type="NCBI Taxonomy" id="1234679"/>
    <lineage>
        <taxon>Bacteria</taxon>
        <taxon>Bacillati</taxon>
        <taxon>Bacillota</taxon>
        <taxon>Bacilli</taxon>
        <taxon>Lactobacillales</taxon>
        <taxon>Carnobacteriaceae</taxon>
        <taxon>Carnobacterium</taxon>
    </lineage>
</organism>
<keyword evidence="2" id="KW-0964">Secreted</keyword>
<feature type="region of interest" description="Disordered" evidence="5">
    <location>
        <begin position="153"/>
        <end position="193"/>
    </location>
</feature>
<dbReference type="KEGG" id="cml:BN424_220"/>
<keyword evidence="6" id="KW-0812">Transmembrane</keyword>
<dbReference type="Pfam" id="PF00746">
    <property type="entry name" value="Gram_pos_anchor"/>
    <property type="match status" value="1"/>
</dbReference>
<dbReference type="PROSITE" id="PS50847">
    <property type="entry name" value="GRAM_POS_ANCHORING"/>
    <property type="match status" value="1"/>
</dbReference>
<dbReference type="eggNOG" id="COG4886">
    <property type="taxonomic scope" value="Bacteria"/>
</dbReference>
<evidence type="ECO:0000256" key="5">
    <source>
        <dbReference type="SAM" id="MobiDB-lite"/>
    </source>
</evidence>
<evidence type="ECO:0000256" key="4">
    <source>
        <dbReference type="ARBA" id="ARBA00023088"/>
    </source>
</evidence>
<protein>
    <submittedName>
        <fullName evidence="8">LPXTG-motif cell wall anchor domain protein</fullName>
    </submittedName>
</protein>
<sequence length="348" mass="36603">MKKVGLFVIFIACIGFFYIGINEYVYAAESTNSQVGIRFIEGDPEDSFDKEDNGGSANNDFSGHSDNNDFSSNLPDTSGKTENNLPQTGEVNGNLSLLVAGFSSLLLGIVMIYIKKRKEEKKMKTSKLVLASVATTLLFSVSMIASAATDQNEVTGTPDGKGATSHGYVKLTSGDQETGPTEPIEPSVPGGATGNTGSLTIDNASPLLFGENKIEGSKMVFATTTQNPNVQVTDKRGEGQGWNLQVTTADFVDQKDAKKILKGAELSLPVGTATPAIGNISVAPSVNAVVLSSTNAKAQTIMAANKNNGLGTWMDKFNASEVKLTVPAGNLAGEYVSTLTWSLLDAPK</sequence>
<dbReference type="NCBIfam" id="TIGR01167">
    <property type="entry name" value="LPXTG_anchor"/>
    <property type="match status" value="1"/>
</dbReference>
<reference evidence="9" key="1">
    <citation type="journal article" date="2013" name="Genome Announc.">
        <title>Complete Chromosome Sequence of Carnobacterium maltaromaticum LMA 28.</title>
        <authorList>
            <person name="Cailliez-Grimal C."/>
            <person name="Chaillou S."/>
            <person name="Anba-Mondoloni J."/>
            <person name="Loux V."/>
            <person name="Afzal M.I."/>
            <person name="Rahman A."/>
            <person name="Kergourlay G."/>
            <person name="Champomier-Verges M.C."/>
            <person name="Zagorec M."/>
            <person name="Dalgaard P."/>
            <person name="Leisner J.J."/>
            <person name="Prevost H."/>
            <person name="Revol-Junelles A.M."/>
            <person name="Borges F."/>
        </authorList>
    </citation>
    <scope>NUCLEOTIDE SEQUENCE</scope>
    <source>
        <strain evidence="9">LMA28</strain>
    </source>
</reference>
<evidence type="ECO:0000256" key="2">
    <source>
        <dbReference type="ARBA" id="ARBA00022525"/>
    </source>
</evidence>
<dbReference type="STRING" id="1234679.BN424_220"/>
<feature type="domain" description="Gram-positive cocci surface proteins LPxTG" evidence="7">
    <location>
        <begin position="85"/>
        <end position="124"/>
    </location>
</feature>
<dbReference type="AlphaFoldDB" id="K8ED67"/>
<keyword evidence="4" id="KW-0572">Peptidoglycan-anchor</keyword>
<gene>
    <name evidence="8" type="ORF">BN424_220</name>
</gene>
<keyword evidence="6" id="KW-1133">Transmembrane helix</keyword>
<dbReference type="RefSeq" id="WP_016356302.1">
    <property type="nucleotide sequence ID" value="NC_019425.2"/>
</dbReference>
<keyword evidence="9" id="KW-1185">Reference proteome</keyword>
<dbReference type="Pfam" id="PF13731">
    <property type="entry name" value="WxL"/>
    <property type="match status" value="1"/>
</dbReference>
<dbReference type="OrthoDB" id="2356942at2"/>
<evidence type="ECO:0000256" key="6">
    <source>
        <dbReference type="SAM" id="Phobius"/>
    </source>
</evidence>
<feature type="transmembrane region" description="Helical" evidence="6">
    <location>
        <begin position="95"/>
        <end position="114"/>
    </location>
</feature>
<feature type="transmembrane region" description="Helical" evidence="6">
    <location>
        <begin position="126"/>
        <end position="148"/>
    </location>
</feature>
<keyword evidence="3" id="KW-0732">Signal</keyword>
<dbReference type="EMBL" id="HE999757">
    <property type="protein sequence ID" value="CCO09703.2"/>
    <property type="molecule type" value="Genomic_DNA"/>
</dbReference>
<proteinExistence type="predicted"/>
<dbReference type="HOGENOM" id="CLU_067278_3_0_9"/>
<feature type="region of interest" description="Disordered" evidence="5">
    <location>
        <begin position="47"/>
        <end position="87"/>
    </location>
</feature>
<evidence type="ECO:0000256" key="3">
    <source>
        <dbReference type="ARBA" id="ARBA00022729"/>
    </source>
</evidence>